<accession>A0ABQ7F6G1</accession>
<protein>
    <recommendedName>
        <fullName evidence="1">Squalene cyclase N-terminal domain-containing protein</fullName>
    </recommendedName>
</protein>
<sequence>MLSTVLNYICLRILGVEPEQGSTCAMARKWILDHGGATFTPLFGKVWLSVLGVYDWSGCKSIPPEFWMLPSFSPINGGIVWIYFRESFMALSYLYGKKFVATPTPLILQLREELYLHPYAQIVWSQAQNLCAKVLCMLACWVEEPEGDYFKKHLARLHDFVWIGDDGLKFQVPCHQSHLS</sequence>
<name>A0ABQ7F6G1_BRACR</name>
<gene>
    <name evidence="2" type="ORF">DY000_02049720</name>
</gene>
<feature type="domain" description="Squalene cyclase N-terminal" evidence="1">
    <location>
        <begin position="3"/>
        <end position="125"/>
    </location>
</feature>
<dbReference type="SUPFAM" id="SSF48239">
    <property type="entry name" value="Terpenoid cyclases/Protein prenyltransferases"/>
    <property type="match status" value="1"/>
</dbReference>
<dbReference type="Pfam" id="PF13249">
    <property type="entry name" value="SQHop_cyclase_N"/>
    <property type="match status" value="1"/>
</dbReference>
<dbReference type="Gene3D" id="1.50.10.20">
    <property type="match status" value="2"/>
</dbReference>
<dbReference type="InterPro" id="IPR032697">
    <property type="entry name" value="SQ_cyclase_N"/>
</dbReference>
<dbReference type="PANTHER" id="PTHR11764:SF70">
    <property type="entry name" value="TERPENE CYCLASE_MUTASE FAMILY MEMBER"/>
    <property type="match status" value="1"/>
</dbReference>
<keyword evidence="3" id="KW-1185">Reference proteome</keyword>
<comment type="caution">
    <text evidence="2">The sequence shown here is derived from an EMBL/GenBank/DDBJ whole genome shotgun (WGS) entry which is preliminary data.</text>
</comment>
<evidence type="ECO:0000313" key="3">
    <source>
        <dbReference type="Proteomes" id="UP000266723"/>
    </source>
</evidence>
<reference evidence="2 3" key="1">
    <citation type="journal article" date="2020" name="BMC Genomics">
        <title>Intraspecific diversification of the crop wild relative Brassica cretica Lam. using demographic model selection.</title>
        <authorList>
            <person name="Kioukis A."/>
            <person name="Michalopoulou V.A."/>
            <person name="Briers L."/>
            <person name="Pirintsos S."/>
            <person name="Studholme D.J."/>
            <person name="Pavlidis P."/>
            <person name="Sarris P.F."/>
        </authorList>
    </citation>
    <scope>NUCLEOTIDE SEQUENCE [LARGE SCALE GENOMIC DNA]</scope>
    <source>
        <strain evidence="3">cv. PFS-1207/04</strain>
    </source>
</reference>
<evidence type="ECO:0000313" key="2">
    <source>
        <dbReference type="EMBL" id="KAF3611162.1"/>
    </source>
</evidence>
<dbReference type="PANTHER" id="PTHR11764">
    <property type="entry name" value="TERPENE CYCLASE/MUTASE FAMILY MEMBER"/>
    <property type="match status" value="1"/>
</dbReference>
<organism evidence="2 3">
    <name type="scientific">Brassica cretica</name>
    <name type="common">Mustard</name>
    <dbReference type="NCBI Taxonomy" id="69181"/>
    <lineage>
        <taxon>Eukaryota</taxon>
        <taxon>Viridiplantae</taxon>
        <taxon>Streptophyta</taxon>
        <taxon>Embryophyta</taxon>
        <taxon>Tracheophyta</taxon>
        <taxon>Spermatophyta</taxon>
        <taxon>Magnoliopsida</taxon>
        <taxon>eudicotyledons</taxon>
        <taxon>Gunneridae</taxon>
        <taxon>Pentapetalae</taxon>
        <taxon>rosids</taxon>
        <taxon>malvids</taxon>
        <taxon>Brassicales</taxon>
        <taxon>Brassicaceae</taxon>
        <taxon>Brassiceae</taxon>
        <taxon>Brassica</taxon>
    </lineage>
</organism>
<evidence type="ECO:0000259" key="1">
    <source>
        <dbReference type="Pfam" id="PF13249"/>
    </source>
</evidence>
<dbReference type="InterPro" id="IPR018333">
    <property type="entry name" value="Squalene_cyclase"/>
</dbReference>
<dbReference type="Proteomes" id="UP000266723">
    <property type="component" value="Unassembled WGS sequence"/>
</dbReference>
<dbReference type="InterPro" id="IPR008930">
    <property type="entry name" value="Terpenoid_cyclase/PrenylTrfase"/>
</dbReference>
<dbReference type="EMBL" id="QGKV02000297">
    <property type="protein sequence ID" value="KAF3611162.1"/>
    <property type="molecule type" value="Genomic_DNA"/>
</dbReference>
<proteinExistence type="predicted"/>